<keyword evidence="3 9" id="KW-0645">Protease</keyword>
<keyword evidence="12" id="KW-0449">Lipoprotein</keyword>
<dbReference type="UniPathway" id="UPA00665"/>
<name>A0A6M4HB32_9PROT</name>
<keyword evidence="4 9" id="KW-0812">Transmembrane</keyword>
<comment type="function">
    <text evidence="9 10">This protein specifically catalyzes the removal of signal peptides from prolipoproteins.</text>
</comment>
<feature type="transmembrane region" description="Helical" evidence="9">
    <location>
        <begin position="70"/>
        <end position="87"/>
    </location>
</feature>
<evidence type="ECO:0000313" key="12">
    <source>
        <dbReference type="EMBL" id="QJR16412.1"/>
    </source>
</evidence>
<protein>
    <recommendedName>
        <fullName evidence="9">Lipoprotein signal peptidase</fullName>
        <ecNumber evidence="9">3.4.23.36</ecNumber>
    </recommendedName>
    <alternativeName>
        <fullName evidence="9">Prolipoprotein signal peptidase</fullName>
    </alternativeName>
    <alternativeName>
        <fullName evidence="9">Signal peptidase II</fullName>
        <shortName evidence="9">SPase II</shortName>
    </alternativeName>
</protein>
<evidence type="ECO:0000256" key="9">
    <source>
        <dbReference type="HAMAP-Rule" id="MF_00161"/>
    </source>
</evidence>
<feature type="transmembrane region" description="Helical" evidence="9">
    <location>
        <begin position="12"/>
        <end position="30"/>
    </location>
</feature>
<dbReference type="HAMAP" id="MF_00161">
    <property type="entry name" value="LspA"/>
    <property type="match status" value="1"/>
</dbReference>
<accession>A0A6M4HB32</accession>
<organism evidence="12 13">
    <name type="scientific">Usitatibacter palustris</name>
    <dbReference type="NCBI Taxonomy" id="2732487"/>
    <lineage>
        <taxon>Bacteria</taxon>
        <taxon>Pseudomonadati</taxon>
        <taxon>Pseudomonadota</taxon>
        <taxon>Betaproteobacteria</taxon>
        <taxon>Nitrosomonadales</taxon>
        <taxon>Usitatibacteraceae</taxon>
        <taxon>Usitatibacter</taxon>
    </lineage>
</organism>
<dbReference type="NCBIfam" id="TIGR00077">
    <property type="entry name" value="lspA"/>
    <property type="match status" value="1"/>
</dbReference>
<keyword evidence="5 9" id="KW-0064">Aspartyl protease</keyword>
<comment type="catalytic activity">
    <reaction evidence="9 10">
        <text>Release of signal peptides from bacterial membrane prolipoproteins. Hydrolyzes -Xaa-Yaa-Zaa-|-(S,diacylglyceryl)Cys-, in which Xaa is hydrophobic (preferably Leu), and Yaa (Ala or Ser) and Zaa (Gly or Ala) have small, neutral side chains.</text>
        <dbReference type="EC" id="3.4.23.36"/>
    </reaction>
</comment>
<feature type="transmembrane region" description="Helical" evidence="9">
    <location>
        <begin position="132"/>
        <end position="152"/>
    </location>
</feature>
<evidence type="ECO:0000256" key="8">
    <source>
        <dbReference type="ARBA" id="ARBA00023136"/>
    </source>
</evidence>
<evidence type="ECO:0000256" key="7">
    <source>
        <dbReference type="ARBA" id="ARBA00022989"/>
    </source>
</evidence>
<evidence type="ECO:0000256" key="10">
    <source>
        <dbReference type="RuleBase" id="RU000594"/>
    </source>
</evidence>
<dbReference type="GO" id="GO:0005886">
    <property type="term" value="C:plasma membrane"/>
    <property type="evidence" value="ECO:0007669"/>
    <property type="project" value="UniProtKB-SubCell"/>
</dbReference>
<evidence type="ECO:0000256" key="6">
    <source>
        <dbReference type="ARBA" id="ARBA00022801"/>
    </source>
</evidence>
<evidence type="ECO:0000256" key="2">
    <source>
        <dbReference type="ARBA" id="ARBA00022475"/>
    </source>
</evidence>
<evidence type="ECO:0000256" key="3">
    <source>
        <dbReference type="ARBA" id="ARBA00022670"/>
    </source>
</evidence>
<comment type="pathway">
    <text evidence="9">Protein modification; lipoprotein biosynthesis (signal peptide cleavage).</text>
</comment>
<dbReference type="PANTHER" id="PTHR33695:SF1">
    <property type="entry name" value="LIPOPROTEIN SIGNAL PEPTIDASE"/>
    <property type="match status" value="1"/>
</dbReference>
<feature type="transmembrane region" description="Helical" evidence="9">
    <location>
        <begin position="42"/>
        <end position="64"/>
    </location>
</feature>
<reference evidence="12 13" key="1">
    <citation type="submission" date="2020-04" db="EMBL/GenBank/DDBJ databases">
        <title>Usitatibacter rugosus gen. nov., sp. nov. and Usitatibacter palustris sp. nov., novel members of Usitatibacteraceae fam. nov. within the order Nitrosomonadales isolated from soil.</title>
        <authorList>
            <person name="Huber K.J."/>
            <person name="Neumann-Schaal M."/>
            <person name="Geppert A."/>
            <person name="Luckner M."/>
            <person name="Wanner G."/>
            <person name="Overmann J."/>
        </authorList>
    </citation>
    <scope>NUCLEOTIDE SEQUENCE [LARGE SCALE GENOMIC DNA]</scope>
    <source>
        <strain evidence="12 13">Swamp67</strain>
    </source>
</reference>
<keyword evidence="8 9" id="KW-0472">Membrane</keyword>
<dbReference type="AlphaFoldDB" id="A0A6M4HB32"/>
<evidence type="ECO:0000313" key="13">
    <source>
        <dbReference type="Proteomes" id="UP000503096"/>
    </source>
</evidence>
<feature type="active site" evidence="9">
    <location>
        <position position="140"/>
    </location>
</feature>
<dbReference type="PANTHER" id="PTHR33695">
    <property type="entry name" value="LIPOPROTEIN SIGNAL PEPTIDASE"/>
    <property type="match status" value="1"/>
</dbReference>
<comment type="subcellular location">
    <subcellularLocation>
        <location evidence="9">Cell membrane</location>
        <topology evidence="9">Multi-pass membrane protein</topology>
    </subcellularLocation>
</comment>
<feature type="active site" evidence="9">
    <location>
        <position position="122"/>
    </location>
</feature>
<dbReference type="PROSITE" id="PS00855">
    <property type="entry name" value="SPASE_II"/>
    <property type="match status" value="1"/>
</dbReference>
<evidence type="ECO:0000256" key="11">
    <source>
        <dbReference type="RuleBase" id="RU004181"/>
    </source>
</evidence>
<dbReference type="GO" id="GO:0006508">
    <property type="term" value="P:proteolysis"/>
    <property type="evidence" value="ECO:0007669"/>
    <property type="project" value="UniProtKB-KW"/>
</dbReference>
<dbReference type="Proteomes" id="UP000503096">
    <property type="component" value="Chromosome"/>
</dbReference>
<keyword evidence="7 9" id="KW-1133">Transmembrane helix</keyword>
<dbReference type="EC" id="3.4.23.36" evidence="9"/>
<proteinExistence type="inferred from homology"/>
<evidence type="ECO:0000256" key="5">
    <source>
        <dbReference type="ARBA" id="ARBA00022750"/>
    </source>
</evidence>
<comment type="similarity">
    <text evidence="1 9 11">Belongs to the peptidase A8 family.</text>
</comment>
<evidence type="ECO:0000256" key="1">
    <source>
        <dbReference type="ARBA" id="ARBA00006139"/>
    </source>
</evidence>
<keyword evidence="13" id="KW-1185">Reference proteome</keyword>
<dbReference type="FunCoup" id="A0A6M4HB32">
    <property type="interactions" value="377"/>
</dbReference>
<sequence length="170" mass="18718">MPDTPQKHWSVWLLLSLVVLVLDLATKAWVSQVFRLGEVREITPFFNLVLAHNTGAAFSILAGAGGWQRWFFIVLTAVVCVVLLVLLKRNHANRLFALATGLLLGGALGNLYDRATLGYVVDFVQLHAAGYYWPAFNVADSAISVGVVLLIWDSFREAGRAPATVREEKP</sequence>
<dbReference type="PRINTS" id="PR00781">
    <property type="entry name" value="LIPOSIGPTASE"/>
</dbReference>
<keyword evidence="2 9" id="KW-1003">Cell membrane</keyword>
<feature type="transmembrane region" description="Helical" evidence="9">
    <location>
        <begin position="94"/>
        <end position="112"/>
    </location>
</feature>
<dbReference type="KEGG" id="upl:DSM104440_03246"/>
<dbReference type="EMBL" id="CP053073">
    <property type="protein sequence ID" value="QJR16412.1"/>
    <property type="molecule type" value="Genomic_DNA"/>
</dbReference>
<evidence type="ECO:0000256" key="4">
    <source>
        <dbReference type="ARBA" id="ARBA00022692"/>
    </source>
</evidence>
<dbReference type="RefSeq" id="WP_171164482.1">
    <property type="nucleotide sequence ID" value="NZ_CP053073.1"/>
</dbReference>
<dbReference type="Pfam" id="PF01252">
    <property type="entry name" value="Peptidase_A8"/>
    <property type="match status" value="1"/>
</dbReference>
<dbReference type="InterPro" id="IPR001872">
    <property type="entry name" value="Peptidase_A8"/>
</dbReference>
<keyword evidence="6 9" id="KW-0378">Hydrolase</keyword>
<dbReference type="InParanoid" id="A0A6M4HB32"/>
<dbReference type="GO" id="GO:0004190">
    <property type="term" value="F:aspartic-type endopeptidase activity"/>
    <property type="evidence" value="ECO:0007669"/>
    <property type="project" value="UniProtKB-UniRule"/>
</dbReference>
<gene>
    <name evidence="9 12" type="primary">lspA</name>
    <name evidence="12" type="ORF">DSM104440_03246</name>
</gene>